<dbReference type="EMBL" id="UOES01000453">
    <property type="protein sequence ID" value="VAW28772.1"/>
    <property type="molecule type" value="Genomic_DNA"/>
</dbReference>
<accession>A0A3B0UR17</accession>
<name>A0A3B0UR17_9ZZZZ</name>
<feature type="non-terminal residue" evidence="1">
    <location>
        <position position="50"/>
    </location>
</feature>
<organism evidence="1">
    <name type="scientific">hydrothermal vent metagenome</name>
    <dbReference type="NCBI Taxonomy" id="652676"/>
    <lineage>
        <taxon>unclassified sequences</taxon>
        <taxon>metagenomes</taxon>
        <taxon>ecological metagenomes</taxon>
    </lineage>
</organism>
<evidence type="ECO:0000313" key="1">
    <source>
        <dbReference type="EMBL" id="VAW28772.1"/>
    </source>
</evidence>
<reference evidence="1" key="1">
    <citation type="submission" date="2018-06" db="EMBL/GenBank/DDBJ databases">
        <authorList>
            <person name="Zhirakovskaya E."/>
        </authorList>
    </citation>
    <scope>NUCLEOTIDE SEQUENCE</scope>
</reference>
<protein>
    <submittedName>
        <fullName evidence="1">Uncharacterized protein</fullName>
    </submittedName>
</protein>
<proteinExistence type="predicted"/>
<dbReference type="AlphaFoldDB" id="A0A3B0UR17"/>
<gene>
    <name evidence="1" type="ORF">MNBD_BACTEROID06-651</name>
</gene>
<sequence length="50" mass="5752">MPKPIFLLLLFFMAGYPVIGQDITSIDDLNTRSFELRSSNRDSSRILAYQ</sequence>